<protein>
    <submittedName>
        <fullName evidence="1">Capsid cement protein</fullName>
    </submittedName>
</protein>
<gene>
    <name evidence="1" type="ORF">ABTZ31_022040</name>
</gene>
<sequence length="112" mass="11344">MMANNYQQDGTTLDYLNAGAEAILSGTPVAVGGLTGVAHDDIPAGEWGTLHMTGVFVLPKTTEAIATGQRLYLADGKLTVAGGEDAAPNPVVGTAWAAAEAADTDVAVRLGF</sequence>
<reference evidence="1" key="1">
    <citation type="submission" date="2025-01" db="EMBL/GenBank/DDBJ databases">
        <authorList>
            <person name="Sun R."/>
            <person name="Lian X."/>
        </authorList>
    </citation>
    <scope>NUCLEOTIDE SEQUENCE</scope>
    <source>
        <strain evidence="1">PS2Canimalfeces12</strain>
    </source>
</reference>
<dbReference type="Proteomes" id="UP001481170">
    <property type="component" value="Chromosome"/>
</dbReference>
<dbReference type="EMBL" id="CP180600">
    <property type="protein sequence ID" value="XOW91850.1"/>
    <property type="molecule type" value="Genomic_DNA"/>
</dbReference>
<proteinExistence type="predicted"/>
<evidence type="ECO:0000313" key="1">
    <source>
        <dbReference type="EMBL" id="XOW91850.1"/>
    </source>
</evidence>
<accession>A0ACD5GBY1</accession>
<name>A0ACD5GBY1_ECOLX</name>
<organism evidence="1 2">
    <name type="scientific">Escherichia coli</name>
    <dbReference type="NCBI Taxonomy" id="562"/>
    <lineage>
        <taxon>Bacteria</taxon>
        <taxon>Pseudomonadati</taxon>
        <taxon>Pseudomonadota</taxon>
        <taxon>Gammaproteobacteria</taxon>
        <taxon>Enterobacterales</taxon>
        <taxon>Enterobacteriaceae</taxon>
        <taxon>Escherichia</taxon>
    </lineage>
</organism>
<evidence type="ECO:0000313" key="2">
    <source>
        <dbReference type="Proteomes" id="UP001481170"/>
    </source>
</evidence>